<keyword evidence="3" id="KW-1185">Reference proteome</keyword>
<accession>A0ABQ4QTZ4</accession>
<proteinExistence type="predicted"/>
<evidence type="ECO:0000313" key="2">
    <source>
        <dbReference type="EMBL" id="GJD48365.1"/>
    </source>
</evidence>
<gene>
    <name evidence="2" type="ORF">OPKNFCMD_1083</name>
</gene>
<dbReference type="EMBL" id="BPQH01000003">
    <property type="protein sequence ID" value="GJD48365.1"/>
    <property type="molecule type" value="Genomic_DNA"/>
</dbReference>
<reference evidence="2" key="1">
    <citation type="journal article" date="2021" name="Front. Microbiol.">
        <title>Comprehensive Comparative Genomics and Phenotyping of Methylobacterium Species.</title>
        <authorList>
            <person name="Alessa O."/>
            <person name="Ogura Y."/>
            <person name="Fujitani Y."/>
            <person name="Takami H."/>
            <person name="Hayashi T."/>
            <person name="Sahin N."/>
            <person name="Tani A."/>
        </authorList>
    </citation>
    <scope>NUCLEOTIDE SEQUENCE</scope>
    <source>
        <strain evidence="2">KCTC 52305</strain>
    </source>
</reference>
<dbReference type="Proteomes" id="UP001055167">
    <property type="component" value="Unassembled WGS sequence"/>
</dbReference>
<evidence type="ECO:0000313" key="3">
    <source>
        <dbReference type="Proteomes" id="UP001055167"/>
    </source>
</evidence>
<organism evidence="2 3">
    <name type="scientific">Methylobacterium crusticola</name>
    <dbReference type="NCBI Taxonomy" id="1697972"/>
    <lineage>
        <taxon>Bacteria</taxon>
        <taxon>Pseudomonadati</taxon>
        <taxon>Pseudomonadota</taxon>
        <taxon>Alphaproteobacteria</taxon>
        <taxon>Hyphomicrobiales</taxon>
        <taxon>Methylobacteriaceae</taxon>
        <taxon>Methylobacterium</taxon>
    </lineage>
</organism>
<dbReference type="RefSeq" id="WP_162501511.1">
    <property type="nucleotide sequence ID" value="NZ_BPQH01000003.1"/>
</dbReference>
<comment type="caution">
    <text evidence="2">The sequence shown here is derived from an EMBL/GenBank/DDBJ whole genome shotgun (WGS) entry which is preliminary data.</text>
</comment>
<sequence length="57" mass="6157">MGATPCFAGRAGARPRAAARRRAGRDSHEKHTAPPIARRGAECDARVGEYDYDPGLY</sequence>
<evidence type="ECO:0000256" key="1">
    <source>
        <dbReference type="SAM" id="MobiDB-lite"/>
    </source>
</evidence>
<protein>
    <submittedName>
        <fullName evidence="2">Uncharacterized protein</fullName>
    </submittedName>
</protein>
<name>A0ABQ4QTZ4_9HYPH</name>
<reference evidence="2" key="2">
    <citation type="submission" date="2021-08" db="EMBL/GenBank/DDBJ databases">
        <authorList>
            <person name="Tani A."/>
            <person name="Ola A."/>
            <person name="Ogura Y."/>
            <person name="Katsura K."/>
            <person name="Hayashi T."/>
        </authorList>
    </citation>
    <scope>NUCLEOTIDE SEQUENCE</scope>
    <source>
        <strain evidence="2">KCTC 52305</strain>
    </source>
</reference>
<feature type="region of interest" description="Disordered" evidence="1">
    <location>
        <begin position="1"/>
        <end position="40"/>
    </location>
</feature>